<organism evidence="3 4">
    <name type="scientific">Streptomyces mirabilis</name>
    <dbReference type="NCBI Taxonomy" id="68239"/>
    <lineage>
        <taxon>Bacteria</taxon>
        <taxon>Bacillati</taxon>
        <taxon>Actinomycetota</taxon>
        <taxon>Actinomycetes</taxon>
        <taxon>Kitasatosporales</taxon>
        <taxon>Streptomycetaceae</taxon>
        <taxon>Streptomyces</taxon>
    </lineage>
</organism>
<sequence length="325" mass="32735">MTRSHKDTSVTRRRALAVTGGTVAAGGLAVAGYQSAFADGTTSATDAEATASATSTSTGSGQCVLMSSVTEGPYYLDGALVRKDITEGKGGVPLTLRITVQDTTDSCGPVAGAAVEIWHCDAWGYYSGYTTANPGGSAPAESEDGSTANDQTYLRGYQVANANGVVKFETIFPGWYTPRTTHIHVKVHTGGEKADGTYEGGKVNFTGQLFFDDDIAAEVQALEPYSKHTGSYTKLADDMVYDGGGTSSGLLTLTPVHKKDPSKGFKGSIILGIDPDAESTGAGGGGGGTPPSGAPTGTPPSGAPTGTPPSGAPSDSASPSASASS</sequence>
<dbReference type="InterPro" id="IPR006311">
    <property type="entry name" value="TAT_signal"/>
</dbReference>
<feature type="compositionally biased region" description="Gly residues" evidence="1">
    <location>
        <begin position="281"/>
        <end position="290"/>
    </location>
</feature>
<accession>A0ABU3UQ92</accession>
<protein>
    <submittedName>
        <fullName evidence="3">Intradiol ring-cleavage dioxygenase</fullName>
    </submittedName>
</protein>
<keyword evidence="4" id="KW-1185">Reference proteome</keyword>
<dbReference type="InterPro" id="IPR000627">
    <property type="entry name" value="Intradiol_dOase_C"/>
</dbReference>
<dbReference type="Gene3D" id="2.60.130.10">
    <property type="entry name" value="Aromatic compound dioxygenase"/>
    <property type="match status" value="1"/>
</dbReference>
<dbReference type="RefSeq" id="WP_266940355.1">
    <property type="nucleotide sequence ID" value="NZ_CP107955.1"/>
</dbReference>
<dbReference type="EMBL" id="JARAKF010000001">
    <property type="protein sequence ID" value="MDU8996106.1"/>
    <property type="molecule type" value="Genomic_DNA"/>
</dbReference>
<dbReference type="Proteomes" id="UP001257627">
    <property type="component" value="Unassembled WGS sequence"/>
</dbReference>
<evidence type="ECO:0000313" key="3">
    <source>
        <dbReference type="EMBL" id="MDU8996106.1"/>
    </source>
</evidence>
<dbReference type="CDD" id="cd03457">
    <property type="entry name" value="intradiol_dioxygenase_like"/>
    <property type="match status" value="1"/>
</dbReference>
<dbReference type="PANTHER" id="PTHR34315">
    <property type="match status" value="1"/>
</dbReference>
<feature type="region of interest" description="Disordered" evidence="1">
    <location>
        <begin position="267"/>
        <end position="325"/>
    </location>
</feature>
<dbReference type="GO" id="GO:0051213">
    <property type="term" value="F:dioxygenase activity"/>
    <property type="evidence" value="ECO:0007669"/>
    <property type="project" value="UniProtKB-KW"/>
</dbReference>
<keyword evidence="3" id="KW-0223">Dioxygenase</keyword>
<dbReference type="PANTHER" id="PTHR34315:SF1">
    <property type="entry name" value="INTRADIOL RING-CLEAVAGE DIOXYGENASES DOMAIN-CONTAINING PROTEIN-RELATED"/>
    <property type="match status" value="1"/>
</dbReference>
<evidence type="ECO:0000259" key="2">
    <source>
        <dbReference type="Pfam" id="PF00775"/>
    </source>
</evidence>
<reference evidence="3 4" key="1">
    <citation type="submission" date="2023-02" db="EMBL/GenBank/DDBJ databases">
        <authorList>
            <person name="Maleckis M."/>
        </authorList>
    </citation>
    <scope>NUCLEOTIDE SEQUENCE [LARGE SCALE GENOMIC DNA]</scope>
    <source>
        <strain evidence="3 4">P8-A2</strain>
    </source>
</reference>
<dbReference type="SUPFAM" id="SSF49482">
    <property type="entry name" value="Aromatic compound dioxygenase"/>
    <property type="match status" value="1"/>
</dbReference>
<keyword evidence="3" id="KW-0560">Oxidoreductase</keyword>
<name>A0ABU3UQ92_9ACTN</name>
<comment type="caution">
    <text evidence="3">The sequence shown here is derived from an EMBL/GenBank/DDBJ whole genome shotgun (WGS) entry which is preliminary data.</text>
</comment>
<dbReference type="PROSITE" id="PS51318">
    <property type="entry name" value="TAT"/>
    <property type="match status" value="1"/>
</dbReference>
<feature type="compositionally biased region" description="Pro residues" evidence="1">
    <location>
        <begin position="297"/>
        <end position="311"/>
    </location>
</feature>
<feature type="domain" description="Intradiol ring-cleavage dioxygenases" evidence="2">
    <location>
        <begin position="71"/>
        <end position="216"/>
    </location>
</feature>
<proteinExistence type="predicted"/>
<dbReference type="InterPro" id="IPR015889">
    <property type="entry name" value="Intradiol_dOase_core"/>
</dbReference>
<feature type="compositionally biased region" description="Low complexity" evidence="1">
    <location>
        <begin position="312"/>
        <end position="325"/>
    </location>
</feature>
<evidence type="ECO:0000256" key="1">
    <source>
        <dbReference type="SAM" id="MobiDB-lite"/>
    </source>
</evidence>
<gene>
    <name evidence="3" type="ORF">PU648_27885</name>
</gene>
<dbReference type="Pfam" id="PF00775">
    <property type="entry name" value="Dioxygenase_C"/>
    <property type="match status" value="1"/>
</dbReference>
<evidence type="ECO:0000313" key="4">
    <source>
        <dbReference type="Proteomes" id="UP001257627"/>
    </source>
</evidence>